<dbReference type="AlphaFoldDB" id="A0AAQ4EGN3"/>
<dbReference type="EMBL" id="JARKHS020016299">
    <property type="protein sequence ID" value="KAK8773824.1"/>
    <property type="molecule type" value="Genomic_DNA"/>
</dbReference>
<feature type="non-terminal residue" evidence="2">
    <location>
        <position position="1"/>
    </location>
</feature>
<evidence type="ECO:0000313" key="2">
    <source>
        <dbReference type="EMBL" id="KAK8773824.1"/>
    </source>
</evidence>
<feature type="transmembrane region" description="Helical" evidence="1">
    <location>
        <begin position="6"/>
        <end position="27"/>
    </location>
</feature>
<comment type="caution">
    <text evidence="2">The sequence shown here is derived from an EMBL/GenBank/DDBJ whole genome shotgun (WGS) entry which is preliminary data.</text>
</comment>
<keyword evidence="1" id="KW-0812">Transmembrane</keyword>
<sequence>INRLQSAPAVFLVACVLLSFCAILTFLQNKQVAVSARGVLRCLCPPFILRNFNISSE</sequence>
<reference evidence="2 3" key="1">
    <citation type="journal article" date="2023" name="Arcadia Sci">
        <title>De novo assembly of a long-read Amblyomma americanum tick genome.</title>
        <authorList>
            <person name="Chou S."/>
            <person name="Poskanzer K.E."/>
            <person name="Rollins M."/>
            <person name="Thuy-Boun P.S."/>
        </authorList>
    </citation>
    <scope>NUCLEOTIDE SEQUENCE [LARGE SCALE GENOMIC DNA]</scope>
    <source>
        <strain evidence="2">F_SG_1</strain>
        <tissue evidence="2">Salivary glands</tissue>
    </source>
</reference>
<name>A0AAQ4EGN3_AMBAM</name>
<dbReference type="Proteomes" id="UP001321473">
    <property type="component" value="Unassembled WGS sequence"/>
</dbReference>
<keyword evidence="1" id="KW-0472">Membrane</keyword>
<organism evidence="2 3">
    <name type="scientific">Amblyomma americanum</name>
    <name type="common">Lone star tick</name>
    <dbReference type="NCBI Taxonomy" id="6943"/>
    <lineage>
        <taxon>Eukaryota</taxon>
        <taxon>Metazoa</taxon>
        <taxon>Ecdysozoa</taxon>
        <taxon>Arthropoda</taxon>
        <taxon>Chelicerata</taxon>
        <taxon>Arachnida</taxon>
        <taxon>Acari</taxon>
        <taxon>Parasitiformes</taxon>
        <taxon>Ixodida</taxon>
        <taxon>Ixodoidea</taxon>
        <taxon>Ixodidae</taxon>
        <taxon>Amblyomminae</taxon>
        <taxon>Amblyomma</taxon>
    </lineage>
</organism>
<accession>A0AAQ4EGN3</accession>
<protein>
    <submittedName>
        <fullName evidence="2">Uncharacterized protein</fullName>
    </submittedName>
</protein>
<gene>
    <name evidence="2" type="ORF">V5799_011643</name>
</gene>
<keyword evidence="3" id="KW-1185">Reference proteome</keyword>
<evidence type="ECO:0000313" key="3">
    <source>
        <dbReference type="Proteomes" id="UP001321473"/>
    </source>
</evidence>
<keyword evidence="1" id="KW-1133">Transmembrane helix</keyword>
<proteinExistence type="predicted"/>
<evidence type="ECO:0000256" key="1">
    <source>
        <dbReference type="SAM" id="Phobius"/>
    </source>
</evidence>